<dbReference type="GO" id="GO:0005730">
    <property type="term" value="C:nucleolus"/>
    <property type="evidence" value="ECO:0007669"/>
    <property type="project" value="TreeGrafter"/>
</dbReference>
<keyword evidence="4" id="KW-0539">Nucleus</keyword>
<dbReference type="CDD" id="cd12413">
    <property type="entry name" value="RRM1_RBM28_like"/>
    <property type="match status" value="1"/>
</dbReference>
<dbReference type="InterPro" id="IPR051945">
    <property type="entry name" value="RRM_MRD1_RNA_proc_ribogen"/>
</dbReference>
<protein>
    <recommendedName>
        <fullName evidence="6">RRM domain-containing protein</fullName>
    </recommendedName>
</protein>
<evidence type="ECO:0000259" key="6">
    <source>
        <dbReference type="PROSITE" id="PS50102"/>
    </source>
</evidence>
<evidence type="ECO:0000256" key="3">
    <source>
        <dbReference type="ARBA" id="ARBA00022884"/>
    </source>
</evidence>
<proteinExistence type="predicted"/>
<evidence type="ECO:0000256" key="5">
    <source>
        <dbReference type="PROSITE-ProRule" id="PRU00176"/>
    </source>
</evidence>
<keyword evidence="2" id="KW-0677">Repeat</keyword>
<dbReference type="GeneTree" id="ENSGT00550000074976"/>
<dbReference type="SUPFAM" id="SSF54928">
    <property type="entry name" value="RNA-binding domain, RBD"/>
    <property type="match status" value="1"/>
</dbReference>
<dbReference type="AlphaFoldDB" id="A0A3B5MUQ8"/>
<dbReference type="InterPro" id="IPR035979">
    <property type="entry name" value="RBD_domain_sf"/>
</dbReference>
<dbReference type="PROSITE" id="PS50102">
    <property type="entry name" value="RRM"/>
    <property type="match status" value="1"/>
</dbReference>
<evidence type="ECO:0000256" key="2">
    <source>
        <dbReference type="ARBA" id="ARBA00022737"/>
    </source>
</evidence>
<name>A0A3B5MUQ8_9TELE</name>
<comment type="subcellular location">
    <subcellularLocation>
        <location evidence="1">Nucleus</location>
    </subcellularLocation>
</comment>
<evidence type="ECO:0000313" key="8">
    <source>
        <dbReference type="Proteomes" id="UP000261380"/>
    </source>
</evidence>
<keyword evidence="3 5" id="KW-0694">RNA-binding</keyword>
<evidence type="ECO:0000256" key="1">
    <source>
        <dbReference type="ARBA" id="ARBA00004123"/>
    </source>
</evidence>
<dbReference type="GO" id="GO:0003729">
    <property type="term" value="F:mRNA binding"/>
    <property type="evidence" value="ECO:0007669"/>
    <property type="project" value="TreeGrafter"/>
</dbReference>
<dbReference type="Pfam" id="PF00076">
    <property type="entry name" value="RRM_1"/>
    <property type="match status" value="1"/>
</dbReference>
<dbReference type="SMART" id="SM00360">
    <property type="entry name" value="RRM"/>
    <property type="match status" value="1"/>
</dbReference>
<keyword evidence="8" id="KW-1185">Reference proteome</keyword>
<dbReference type="Ensembl" id="ENSXCOT00000027594.1">
    <property type="protein sequence ID" value="ENSXCOP00000027261.1"/>
    <property type="gene ID" value="ENSXCOG00000020358.1"/>
</dbReference>
<dbReference type="Gene3D" id="3.30.70.330">
    <property type="match status" value="1"/>
</dbReference>
<dbReference type="PANTHER" id="PTHR48039">
    <property type="entry name" value="RNA-BINDING MOTIF PROTEIN 14B"/>
    <property type="match status" value="1"/>
</dbReference>
<dbReference type="InterPro" id="IPR012677">
    <property type="entry name" value="Nucleotide-bd_a/b_plait_sf"/>
</dbReference>
<organism evidence="7 8">
    <name type="scientific">Xiphophorus couchianus</name>
    <name type="common">Monterrey platyfish</name>
    <dbReference type="NCBI Taxonomy" id="32473"/>
    <lineage>
        <taxon>Eukaryota</taxon>
        <taxon>Metazoa</taxon>
        <taxon>Chordata</taxon>
        <taxon>Craniata</taxon>
        <taxon>Vertebrata</taxon>
        <taxon>Euteleostomi</taxon>
        <taxon>Actinopterygii</taxon>
        <taxon>Neopterygii</taxon>
        <taxon>Teleostei</taxon>
        <taxon>Neoteleostei</taxon>
        <taxon>Acanthomorphata</taxon>
        <taxon>Ovalentaria</taxon>
        <taxon>Atherinomorphae</taxon>
        <taxon>Cyprinodontiformes</taxon>
        <taxon>Poeciliidae</taxon>
        <taxon>Poeciliinae</taxon>
        <taxon>Xiphophorus</taxon>
    </lineage>
</organism>
<dbReference type="FunFam" id="3.30.70.330:FF:000315">
    <property type="entry name" value="RNA-binding motif protein 28"/>
    <property type="match status" value="1"/>
</dbReference>
<dbReference type="Proteomes" id="UP000261380">
    <property type="component" value="Unplaced"/>
</dbReference>
<sequence length="89" mass="10035">MPALTIFVASLPESATNERLEEIFSEIGPVKQCFVVREKGKCRGFGFVTYSMEEDAKRALKEIKEYDGKKLSLSVAKKKVNNKKKTGVY</sequence>
<reference evidence="7" key="1">
    <citation type="submission" date="2025-08" db="UniProtKB">
        <authorList>
            <consortium name="Ensembl"/>
        </authorList>
    </citation>
    <scope>IDENTIFICATION</scope>
</reference>
<dbReference type="STRING" id="32473.ENSXCOP00000027261"/>
<dbReference type="PANTHER" id="PTHR48039:SF5">
    <property type="entry name" value="RNA-BINDING PROTEIN 28"/>
    <property type="match status" value="1"/>
</dbReference>
<evidence type="ECO:0000256" key="4">
    <source>
        <dbReference type="ARBA" id="ARBA00023242"/>
    </source>
</evidence>
<feature type="domain" description="RRM" evidence="6">
    <location>
        <begin position="4"/>
        <end position="78"/>
    </location>
</feature>
<evidence type="ECO:0000313" key="7">
    <source>
        <dbReference type="Ensembl" id="ENSXCOP00000027261.1"/>
    </source>
</evidence>
<accession>A0A3B5MUQ8</accession>
<reference evidence="7" key="2">
    <citation type="submission" date="2025-09" db="UniProtKB">
        <authorList>
            <consortium name="Ensembl"/>
        </authorList>
    </citation>
    <scope>IDENTIFICATION</scope>
</reference>
<dbReference type="InterPro" id="IPR000504">
    <property type="entry name" value="RRM_dom"/>
</dbReference>